<proteinExistence type="predicted"/>
<keyword evidence="2" id="KW-1185">Reference proteome</keyword>
<reference evidence="1 2" key="1">
    <citation type="submission" date="2022-08" db="EMBL/GenBank/DDBJ databases">
        <title>Lysinibacillus sequencing.</title>
        <authorList>
            <person name="Dunlap C."/>
        </authorList>
    </citation>
    <scope>NUCLEOTIDE SEQUENCE [LARGE SCALE GENOMIC DNA]</scope>
    <source>
        <strain evidence="1 2">PB211</strain>
    </source>
</reference>
<name>A0ABT2DU06_9BACI</name>
<dbReference type="RefSeq" id="WP_036162191.1">
    <property type="nucleotide sequence ID" value="NZ_JANTOO010000014.1"/>
</dbReference>
<protein>
    <recommendedName>
        <fullName evidence="3">IDEAL domain-containing protein</fullName>
    </recommendedName>
</protein>
<evidence type="ECO:0000313" key="2">
    <source>
        <dbReference type="Proteomes" id="UP001525021"/>
    </source>
</evidence>
<accession>A0ABT2DU06</accession>
<evidence type="ECO:0008006" key="3">
    <source>
        <dbReference type="Google" id="ProtNLM"/>
    </source>
</evidence>
<comment type="caution">
    <text evidence="1">The sequence shown here is derived from an EMBL/GenBank/DDBJ whole genome shotgun (WGS) entry which is preliminary data.</text>
</comment>
<dbReference type="Proteomes" id="UP001525021">
    <property type="component" value="Unassembled WGS sequence"/>
</dbReference>
<organism evidence="1 2">
    <name type="scientific">Lysinibacillus pinottii</name>
    <dbReference type="NCBI Taxonomy" id="2973932"/>
    <lineage>
        <taxon>Bacteria</taxon>
        <taxon>Bacillati</taxon>
        <taxon>Bacillota</taxon>
        <taxon>Bacilli</taxon>
        <taxon>Bacillales</taxon>
        <taxon>Bacillaceae</taxon>
        <taxon>Lysinibacillus</taxon>
    </lineage>
</organism>
<evidence type="ECO:0000313" key="1">
    <source>
        <dbReference type="EMBL" id="MCS1397529.1"/>
    </source>
</evidence>
<gene>
    <name evidence="1" type="ORF">NXZ79_15970</name>
</gene>
<dbReference type="EMBL" id="JANTOO010000014">
    <property type="protein sequence ID" value="MCS1397529.1"/>
    <property type="molecule type" value="Genomic_DNA"/>
</dbReference>
<sequence length="59" mass="6929">MPVKDELRQRFIIMTENYQGNKMKEHSDIIEKVLQIDNEKALGLLNNLSDKFVKKATHD</sequence>